<dbReference type="KEGG" id="cgk:CGERO_08165"/>
<feature type="transmembrane region" description="Helical" evidence="6">
    <location>
        <begin position="300"/>
        <end position="320"/>
    </location>
</feature>
<evidence type="ECO:0000313" key="8">
    <source>
        <dbReference type="EMBL" id="AZA11930.1"/>
    </source>
</evidence>
<keyword evidence="4 6" id="KW-1133">Transmembrane helix</keyword>
<keyword evidence="9" id="KW-1185">Reference proteome</keyword>
<dbReference type="Pfam" id="PF03772">
    <property type="entry name" value="Competence"/>
    <property type="match status" value="1"/>
</dbReference>
<feature type="transmembrane region" description="Helical" evidence="6">
    <location>
        <begin position="363"/>
        <end position="385"/>
    </location>
</feature>
<dbReference type="InterPro" id="IPR052159">
    <property type="entry name" value="Competence_DNA_uptake"/>
</dbReference>
<feature type="transmembrane region" description="Helical" evidence="6">
    <location>
        <begin position="48"/>
        <end position="66"/>
    </location>
</feature>
<evidence type="ECO:0000256" key="4">
    <source>
        <dbReference type="ARBA" id="ARBA00022989"/>
    </source>
</evidence>
<feature type="transmembrane region" description="Helical" evidence="6">
    <location>
        <begin position="332"/>
        <end position="351"/>
    </location>
</feature>
<evidence type="ECO:0000256" key="3">
    <source>
        <dbReference type="ARBA" id="ARBA00022692"/>
    </source>
</evidence>
<dbReference type="NCBIfam" id="TIGR00360">
    <property type="entry name" value="ComEC_N-term"/>
    <property type="match status" value="1"/>
</dbReference>
<feature type="transmembrane region" description="Helical" evidence="6">
    <location>
        <begin position="448"/>
        <end position="464"/>
    </location>
</feature>
<evidence type="ECO:0000313" key="9">
    <source>
        <dbReference type="Proteomes" id="UP000271587"/>
    </source>
</evidence>
<gene>
    <name evidence="8" type="ORF">CGERO_08165</name>
</gene>
<dbReference type="GO" id="GO:0005886">
    <property type="term" value="C:plasma membrane"/>
    <property type="evidence" value="ECO:0007669"/>
    <property type="project" value="UniProtKB-SubCell"/>
</dbReference>
<accession>A0A3G6J648</accession>
<sequence length="465" mass="49057">MNDLRLIPAAITLWLCAAAVILTRNALAGLLTALLCAGLLPLWDRRQAVLSLIFGWCITLLTWVKVRAADEFDFNARVQAQVVTTPQQGEHSWFFRARVPGFPSDIPVLSREPPPVGQFDTVTLYGQARPSSGLGGVLFIAQDVELLAAPGGYQAWVRGLKDHFRQAVIEHSSGEAAGLIPAMTLGDTSLQTLGDRERYALTGLAHLSAVSGGNVAMITTAVLSICLLLRCHRSVAICAAFASLVLFVVVVGLEPSVMRAGVMGSLGLVAMLTHTRAPPAHALSLAIIIVITLDPAMATSLGLSLSAFATAGIIAAYPLLYRAIASEHWPDALSRAVAIALSAELATLPLVVVMSNRVSTTSVLANVLVAPVVPLITVLGMAAVILSGTIIGGWLVWAITPLCNWIALVSRACSRGARIDIASDPISIAWVVLASAWLVWALACRRPTPLITVCSLILAAAWFAA</sequence>
<feature type="transmembrane region" description="Helical" evidence="6">
    <location>
        <begin position="421"/>
        <end position="442"/>
    </location>
</feature>
<evidence type="ECO:0000256" key="6">
    <source>
        <dbReference type="SAM" id="Phobius"/>
    </source>
</evidence>
<protein>
    <submittedName>
        <fullName evidence="8">ComEC family competence protein</fullName>
    </submittedName>
</protein>
<keyword evidence="5 6" id="KW-0472">Membrane</keyword>
<evidence type="ECO:0000256" key="5">
    <source>
        <dbReference type="ARBA" id="ARBA00023136"/>
    </source>
</evidence>
<evidence type="ECO:0000259" key="7">
    <source>
        <dbReference type="Pfam" id="PF03772"/>
    </source>
</evidence>
<dbReference type="RefSeq" id="WP_123934898.1">
    <property type="nucleotide sequence ID" value="NZ_CP033897.1"/>
</dbReference>
<feature type="transmembrane region" description="Helical" evidence="6">
    <location>
        <begin position="204"/>
        <end position="229"/>
    </location>
</feature>
<feature type="domain" description="ComEC/Rec2-related protein" evidence="7">
    <location>
        <begin position="183"/>
        <end position="445"/>
    </location>
</feature>
<feature type="transmembrane region" description="Helical" evidence="6">
    <location>
        <begin position="6"/>
        <end position="36"/>
    </location>
</feature>
<keyword evidence="3 6" id="KW-0812">Transmembrane</keyword>
<dbReference type="EMBL" id="CP033897">
    <property type="protein sequence ID" value="AZA11930.1"/>
    <property type="molecule type" value="Genomic_DNA"/>
</dbReference>
<dbReference type="PANTHER" id="PTHR30619">
    <property type="entry name" value="DNA INTERNALIZATION/COMPETENCE PROTEIN COMEC/REC2"/>
    <property type="match status" value="1"/>
</dbReference>
<feature type="transmembrane region" description="Helical" evidence="6">
    <location>
        <begin position="391"/>
        <end position="409"/>
    </location>
</feature>
<organism evidence="8 9">
    <name type="scientific">Corynebacterium gerontici</name>
    <dbReference type="NCBI Taxonomy" id="2079234"/>
    <lineage>
        <taxon>Bacteria</taxon>
        <taxon>Bacillati</taxon>
        <taxon>Actinomycetota</taxon>
        <taxon>Actinomycetes</taxon>
        <taxon>Mycobacteriales</taxon>
        <taxon>Corynebacteriaceae</taxon>
        <taxon>Corynebacterium</taxon>
    </lineage>
</organism>
<feature type="transmembrane region" description="Helical" evidence="6">
    <location>
        <begin position="236"/>
        <end position="257"/>
    </location>
</feature>
<feature type="transmembrane region" description="Helical" evidence="6">
    <location>
        <begin position="277"/>
        <end position="293"/>
    </location>
</feature>
<reference evidence="8 9" key="1">
    <citation type="submission" date="2018-11" db="EMBL/GenBank/DDBJ databases">
        <authorList>
            <person name="Kleinhagauer T."/>
            <person name="Glaeser S.P."/>
            <person name="Spergser J."/>
            <person name="Ruckert C."/>
            <person name="Kaempfer P."/>
            <person name="Busse H.-J."/>
        </authorList>
    </citation>
    <scope>NUCLEOTIDE SEQUENCE [LARGE SCALE GENOMIC DNA]</scope>
    <source>
        <strain evidence="8 9">W8</strain>
    </source>
</reference>
<dbReference type="OrthoDB" id="7177610at2"/>
<evidence type="ECO:0000256" key="1">
    <source>
        <dbReference type="ARBA" id="ARBA00004651"/>
    </source>
</evidence>
<name>A0A3G6J648_9CORY</name>
<proteinExistence type="predicted"/>
<dbReference type="AlphaFoldDB" id="A0A3G6J648"/>
<dbReference type="Proteomes" id="UP000271587">
    <property type="component" value="Chromosome"/>
</dbReference>
<dbReference type="PANTHER" id="PTHR30619:SF7">
    <property type="entry name" value="BETA-LACTAMASE DOMAIN PROTEIN"/>
    <property type="match status" value="1"/>
</dbReference>
<keyword evidence="2" id="KW-1003">Cell membrane</keyword>
<dbReference type="InterPro" id="IPR004477">
    <property type="entry name" value="ComEC_N"/>
</dbReference>
<evidence type="ECO:0000256" key="2">
    <source>
        <dbReference type="ARBA" id="ARBA00022475"/>
    </source>
</evidence>
<comment type="subcellular location">
    <subcellularLocation>
        <location evidence="1">Cell membrane</location>
        <topology evidence="1">Multi-pass membrane protein</topology>
    </subcellularLocation>
</comment>